<dbReference type="EC" id="3.4.21.89" evidence="3 7"/>
<comment type="similarity">
    <text evidence="2 8">Belongs to the peptidase S26 family.</text>
</comment>
<accession>A0ABY0INW9</accession>
<dbReference type="CDD" id="cd06530">
    <property type="entry name" value="S26_SPase_I"/>
    <property type="match status" value="1"/>
</dbReference>
<keyword evidence="5 7" id="KW-0645">Protease</keyword>
<feature type="domain" description="Peptidase S26" evidence="9">
    <location>
        <begin position="22"/>
        <end position="218"/>
    </location>
</feature>
<evidence type="ECO:0000256" key="4">
    <source>
        <dbReference type="ARBA" id="ARBA00019232"/>
    </source>
</evidence>
<keyword evidence="11" id="KW-1185">Reference proteome</keyword>
<evidence type="ECO:0000256" key="3">
    <source>
        <dbReference type="ARBA" id="ARBA00013208"/>
    </source>
</evidence>
<dbReference type="InterPro" id="IPR019533">
    <property type="entry name" value="Peptidase_S26"/>
</dbReference>
<dbReference type="Pfam" id="PF10502">
    <property type="entry name" value="Peptidase_S26"/>
    <property type="match status" value="1"/>
</dbReference>
<evidence type="ECO:0000259" key="9">
    <source>
        <dbReference type="Pfam" id="PF10502"/>
    </source>
</evidence>
<dbReference type="PANTHER" id="PTHR43390:SF1">
    <property type="entry name" value="CHLOROPLAST PROCESSING PEPTIDASE"/>
    <property type="match status" value="1"/>
</dbReference>
<dbReference type="Proteomes" id="UP000443582">
    <property type="component" value="Unassembled WGS sequence"/>
</dbReference>
<evidence type="ECO:0000256" key="8">
    <source>
        <dbReference type="RuleBase" id="RU362042"/>
    </source>
</evidence>
<sequence>MSELIEEKILNRKKTFIKMTRDSFIIIISLLIFRSVLFEPYRIPSGSMIPTLEIGDFILVKKFQYGLKVPFSDIALGNINLTPTYLFRTNEVERGDIIVFKYPNDLKINYIKRVIGLPGETIEIKNKEVLINGQKMSEKLIATKNNDNYEYFQTTVNDKEFVVKKDMDNIYKLNFKKTKIPEGHYFVMGDNRDNSSDSRAWGFVPFENIRGRAFFVWFSMKQDSYSGQMTINFDRIFKSIN</sequence>
<name>A0ABY0INW9_9BACT</name>
<dbReference type="InterPro" id="IPR000223">
    <property type="entry name" value="Pept_S26A_signal_pept_1"/>
</dbReference>
<dbReference type="SUPFAM" id="SSF51306">
    <property type="entry name" value="LexA/Signal peptidase"/>
    <property type="match status" value="1"/>
</dbReference>
<dbReference type="NCBIfam" id="TIGR02227">
    <property type="entry name" value="sigpep_I_bact"/>
    <property type="match status" value="1"/>
</dbReference>
<dbReference type="PRINTS" id="PR00727">
    <property type="entry name" value="LEADERPTASE"/>
</dbReference>
<dbReference type="InterPro" id="IPR019756">
    <property type="entry name" value="Pept_S26A_signal_pept_1_Ser-AS"/>
</dbReference>
<protein>
    <recommendedName>
        <fullName evidence="4 7">Signal peptidase I</fullName>
        <ecNumber evidence="3 7">3.4.21.89</ecNumber>
    </recommendedName>
</protein>
<organism evidence="10 11">
    <name type="scientific">Halobacteriovorax vibrionivorans</name>
    <dbReference type="NCBI Taxonomy" id="2152716"/>
    <lineage>
        <taxon>Bacteria</taxon>
        <taxon>Pseudomonadati</taxon>
        <taxon>Bdellovibrionota</taxon>
        <taxon>Bacteriovoracia</taxon>
        <taxon>Bacteriovoracales</taxon>
        <taxon>Halobacteriovoraceae</taxon>
        <taxon>Halobacteriovorax</taxon>
    </lineage>
</organism>
<evidence type="ECO:0000256" key="7">
    <source>
        <dbReference type="RuleBase" id="RU003993"/>
    </source>
</evidence>
<evidence type="ECO:0000256" key="5">
    <source>
        <dbReference type="ARBA" id="ARBA00022670"/>
    </source>
</evidence>
<dbReference type="InterPro" id="IPR019757">
    <property type="entry name" value="Pept_S26A_signal_pept_1_Lys-AS"/>
</dbReference>
<proteinExistence type="inferred from homology"/>
<dbReference type="PROSITE" id="PS00761">
    <property type="entry name" value="SPASE_I_3"/>
    <property type="match status" value="1"/>
</dbReference>
<dbReference type="PROSITE" id="PS00760">
    <property type="entry name" value="SPASE_I_2"/>
    <property type="match status" value="1"/>
</dbReference>
<dbReference type="GO" id="GO:0009003">
    <property type="term" value="F:signal peptidase activity"/>
    <property type="evidence" value="ECO:0007669"/>
    <property type="project" value="UniProtKB-EC"/>
</dbReference>
<dbReference type="EMBL" id="QDKL01000001">
    <property type="protein sequence ID" value="RZF23169.1"/>
    <property type="molecule type" value="Genomic_DNA"/>
</dbReference>
<keyword evidence="6 7" id="KW-0378">Hydrolase</keyword>
<comment type="catalytic activity">
    <reaction evidence="1 7">
        <text>Cleavage of hydrophobic, N-terminal signal or leader sequences from secreted and periplasmic proteins.</text>
        <dbReference type="EC" id="3.4.21.89"/>
    </reaction>
</comment>
<comment type="subcellular location">
    <subcellularLocation>
        <location evidence="8">Membrane</location>
        <topology evidence="8">Single-pass type II membrane protein</topology>
    </subcellularLocation>
</comment>
<comment type="caution">
    <text evidence="10">The sequence shown here is derived from an EMBL/GenBank/DDBJ whole genome shotgun (WGS) entry which is preliminary data.</text>
</comment>
<evidence type="ECO:0000313" key="10">
    <source>
        <dbReference type="EMBL" id="RZF23169.1"/>
    </source>
</evidence>
<evidence type="ECO:0000313" key="11">
    <source>
        <dbReference type="Proteomes" id="UP000443582"/>
    </source>
</evidence>
<evidence type="ECO:0000256" key="2">
    <source>
        <dbReference type="ARBA" id="ARBA00009370"/>
    </source>
</evidence>
<dbReference type="PANTHER" id="PTHR43390">
    <property type="entry name" value="SIGNAL PEPTIDASE I"/>
    <property type="match status" value="1"/>
</dbReference>
<gene>
    <name evidence="10" type="primary">lepB</name>
    <name evidence="10" type="ORF">DAY19_05210</name>
</gene>
<dbReference type="RefSeq" id="WP_114706117.1">
    <property type="nucleotide sequence ID" value="NZ_QDKL01000001.1"/>
</dbReference>
<dbReference type="InterPro" id="IPR036286">
    <property type="entry name" value="LexA/Signal_pep-like_sf"/>
</dbReference>
<dbReference type="Gene3D" id="2.10.109.10">
    <property type="entry name" value="Umud Fragment, subunit A"/>
    <property type="match status" value="1"/>
</dbReference>
<dbReference type="InterPro" id="IPR019758">
    <property type="entry name" value="Pept_S26A_signal_pept_1_CS"/>
</dbReference>
<evidence type="ECO:0000256" key="6">
    <source>
        <dbReference type="ARBA" id="ARBA00022801"/>
    </source>
</evidence>
<dbReference type="PROSITE" id="PS00501">
    <property type="entry name" value="SPASE_I_1"/>
    <property type="match status" value="1"/>
</dbReference>
<evidence type="ECO:0000256" key="1">
    <source>
        <dbReference type="ARBA" id="ARBA00000677"/>
    </source>
</evidence>
<reference evidence="11" key="1">
    <citation type="journal article" date="2019" name="Int. J. Syst. Evol. Microbiol.">
        <title>Halobacteriovorax valvorus sp. nov., a novel prokaryotic predator isolated from coastal seawater of China.</title>
        <authorList>
            <person name="Chen M.-X."/>
        </authorList>
    </citation>
    <scope>NUCLEOTIDE SEQUENCE [LARGE SCALE GENOMIC DNA]</scope>
    <source>
        <strain evidence="11">BL9</strain>
    </source>
</reference>